<comment type="similarity">
    <text evidence="7">Belongs to the MurCDEF family.</text>
</comment>
<accession>A0ABV2LQS8</accession>
<comment type="function">
    <text evidence="7 8">Cell wall formation. Catalyzes the addition of glutamate to the nucleotide precursor UDP-N-acetylmuramoyl-L-alanine (UMA).</text>
</comment>
<organism evidence="11 12">
    <name type="scientific">Moheibacter stercoris</name>
    <dbReference type="NCBI Taxonomy" id="1628251"/>
    <lineage>
        <taxon>Bacteria</taxon>
        <taxon>Pseudomonadati</taxon>
        <taxon>Bacteroidota</taxon>
        <taxon>Flavobacteriia</taxon>
        <taxon>Flavobacteriales</taxon>
        <taxon>Weeksellaceae</taxon>
        <taxon>Moheibacter</taxon>
    </lineage>
</organism>
<feature type="domain" description="Mur ligase C-terminal" evidence="9">
    <location>
        <begin position="308"/>
        <end position="421"/>
    </location>
</feature>
<evidence type="ECO:0000256" key="4">
    <source>
        <dbReference type="ARBA" id="ARBA00022598"/>
    </source>
</evidence>
<feature type="binding site" evidence="7">
    <location>
        <begin position="110"/>
        <end position="116"/>
    </location>
    <ligand>
        <name>ATP</name>
        <dbReference type="ChEBI" id="CHEBI:30616"/>
    </ligand>
</feature>
<evidence type="ECO:0000259" key="10">
    <source>
        <dbReference type="Pfam" id="PF08245"/>
    </source>
</evidence>
<evidence type="ECO:0000259" key="9">
    <source>
        <dbReference type="Pfam" id="PF02875"/>
    </source>
</evidence>
<dbReference type="InterPro" id="IPR004101">
    <property type="entry name" value="Mur_ligase_C"/>
</dbReference>
<dbReference type="GO" id="GO:0008764">
    <property type="term" value="F:UDP-N-acetylmuramoylalanine-D-glutamate ligase activity"/>
    <property type="evidence" value="ECO:0007669"/>
    <property type="project" value="UniProtKB-EC"/>
</dbReference>
<dbReference type="SUPFAM" id="SSF51984">
    <property type="entry name" value="MurCD N-terminal domain"/>
    <property type="match status" value="1"/>
</dbReference>
<protein>
    <recommendedName>
        <fullName evidence="7 8">UDP-N-acetylmuramoylalanine--D-glutamate ligase</fullName>
        <ecNumber evidence="7 8">6.3.2.9</ecNumber>
    </recommendedName>
    <alternativeName>
        <fullName evidence="7">D-glutamic acid-adding enzyme</fullName>
    </alternativeName>
    <alternativeName>
        <fullName evidence="7">UDP-N-acetylmuramoyl-L-alanyl-D-glutamate synthetase</fullName>
    </alternativeName>
</protein>
<evidence type="ECO:0000313" key="11">
    <source>
        <dbReference type="EMBL" id="MET3730939.1"/>
    </source>
</evidence>
<name>A0ABV2LQS8_9FLAO</name>
<keyword evidence="7 8" id="KW-0961">Cell wall biogenesis/degradation</keyword>
<dbReference type="SUPFAM" id="SSF53244">
    <property type="entry name" value="MurD-like peptide ligases, peptide-binding domain"/>
    <property type="match status" value="1"/>
</dbReference>
<dbReference type="SUPFAM" id="SSF53623">
    <property type="entry name" value="MurD-like peptide ligases, catalytic domain"/>
    <property type="match status" value="1"/>
</dbReference>
<sequence length="444" mass="49489">MQENLVILGGGESGVGAALLGKKQGFRVFLSDRGSLKEEYRTKLTQNGIEFEEGTHSEERILNADLVVKSPGIPKKAPLIEELKNRHVPIISEIEFASRYTTAKIIAITGSNGKTTTATLMHHILTQEGLNVGLGGNIGKSFAEMVVNDEYEYYVLEISSFQLDDVISFKPYIAILLNITPDHLDQYDYKLELYAQSKFKITENQNHEDYFVYNYDDNGIADLIKEINTKAKKIPFSMSTHVNDGSYADDENVTLNFPEKVELPISEFALRGKHNVSNSMAAATAANILKIRKDTIKRSLFDFTAVEHRLESVLKVGGIEFINDSKATNVNAAYYALESMKNPTVWIVGGTDKGNDYSELMPLVKKKVKAIVCLGVDNSKILDAFEGVVDNIIETNTMQDAVRSAYMFGRKGDTVLLSPACASFDLFKNYEDRGNQFKKEVKNL</sequence>
<keyword evidence="7 8" id="KW-0133">Cell shape</keyword>
<feature type="domain" description="Mur ligase central" evidence="10">
    <location>
        <begin position="108"/>
        <end position="286"/>
    </location>
</feature>
<comment type="catalytic activity">
    <reaction evidence="7 8">
        <text>UDP-N-acetyl-alpha-D-muramoyl-L-alanine + D-glutamate + ATP = UDP-N-acetyl-alpha-D-muramoyl-L-alanyl-D-glutamate + ADP + phosphate + H(+)</text>
        <dbReference type="Rhea" id="RHEA:16429"/>
        <dbReference type="ChEBI" id="CHEBI:15378"/>
        <dbReference type="ChEBI" id="CHEBI:29986"/>
        <dbReference type="ChEBI" id="CHEBI:30616"/>
        <dbReference type="ChEBI" id="CHEBI:43474"/>
        <dbReference type="ChEBI" id="CHEBI:83898"/>
        <dbReference type="ChEBI" id="CHEBI:83900"/>
        <dbReference type="ChEBI" id="CHEBI:456216"/>
        <dbReference type="EC" id="6.3.2.9"/>
    </reaction>
</comment>
<evidence type="ECO:0000256" key="8">
    <source>
        <dbReference type="RuleBase" id="RU003664"/>
    </source>
</evidence>
<evidence type="ECO:0000256" key="1">
    <source>
        <dbReference type="ARBA" id="ARBA00004496"/>
    </source>
</evidence>
<dbReference type="Pfam" id="PF08245">
    <property type="entry name" value="Mur_ligase_M"/>
    <property type="match status" value="1"/>
</dbReference>
<dbReference type="InterPro" id="IPR036565">
    <property type="entry name" value="Mur-like_cat_sf"/>
</dbReference>
<comment type="caution">
    <text evidence="11">The sequence shown here is derived from an EMBL/GenBank/DDBJ whole genome shotgun (WGS) entry which is preliminary data.</text>
</comment>
<comment type="pathway">
    <text evidence="2 7 8">Cell wall biogenesis; peptidoglycan biosynthesis.</text>
</comment>
<keyword evidence="7 8" id="KW-0573">Peptidoglycan synthesis</keyword>
<evidence type="ECO:0000256" key="5">
    <source>
        <dbReference type="ARBA" id="ARBA00022741"/>
    </source>
</evidence>
<dbReference type="Gene3D" id="3.90.190.20">
    <property type="entry name" value="Mur ligase, C-terminal domain"/>
    <property type="match status" value="1"/>
</dbReference>
<dbReference type="InterPro" id="IPR005762">
    <property type="entry name" value="MurD"/>
</dbReference>
<dbReference type="PANTHER" id="PTHR43692:SF1">
    <property type="entry name" value="UDP-N-ACETYLMURAMOYLALANINE--D-GLUTAMATE LIGASE"/>
    <property type="match status" value="1"/>
</dbReference>
<dbReference type="Gene3D" id="3.40.1190.10">
    <property type="entry name" value="Mur-like, catalytic domain"/>
    <property type="match status" value="1"/>
</dbReference>
<dbReference type="NCBIfam" id="TIGR01087">
    <property type="entry name" value="murD"/>
    <property type="match status" value="1"/>
</dbReference>
<comment type="subcellular location">
    <subcellularLocation>
        <location evidence="1 7 8">Cytoplasm</location>
    </subcellularLocation>
</comment>
<proteinExistence type="inferred from homology"/>
<dbReference type="HAMAP" id="MF_00639">
    <property type="entry name" value="MurD"/>
    <property type="match status" value="1"/>
</dbReference>
<keyword evidence="6 7" id="KW-0067">ATP-binding</keyword>
<dbReference type="Pfam" id="PF02875">
    <property type="entry name" value="Mur_ligase_C"/>
    <property type="match status" value="1"/>
</dbReference>
<reference evidence="11 12" key="1">
    <citation type="submission" date="2024-06" db="EMBL/GenBank/DDBJ databases">
        <title>Genomic Encyclopedia of Type Strains, Phase IV (KMG-IV): sequencing the most valuable type-strain genomes for metagenomic binning, comparative biology and taxonomic classification.</title>
        <authorList>
            <person name="Goeker M."/>
        </authorList>
    </citation>
    <scope>NUCLEOTIDE SEQUENCE [LARGE SCALE GENOMIC DNA]</scope>
    <source>
        <strain evidence="11 12">DSM 29388</strain>
    </source>
</reference>
<dbReference type="Gene3D" id="3.40.50.720">
    <property type="entry name" value="NAD(P)-binding Rossmann-like Domain"/>
    <property type="match status" value="1"/>
</dbReference>
<dbReference type="RefSeq" id="WP_354506721.1">
    <property type="nucleotide sequence ID" value="NZ_JBEPMO010000002.1"/>
</dbReference>
<dbReference type="EMBL" id="JBEPMO010000002">
    <property type="protein sequence ID" value="MET3730939.1"/>
    <property type="molecule type" value="Genomic_DNA"/>
</dbReference>
<evidence type="ECO:0000256" key="2">
    <source>
        <dbReference type="ARBA" id="ARBA00004752"/>
    </source>
</evidence>
<dbReference type="Proteomes" id="UP001549146">
    <property type="component" value="Unassembled WGS sequence"/>
</dbReference>
<keyword evidence="7 8" id="KW-0131">Cell cycle</keyword>
<keyword evidence="7 8" id="KW-0132">Cell division</keyword>
<keyword evidence="3 7" id="KW-0963">Cytoplasm</keyword>
<evidence type="ECO:0000256" key="7">
    <source>
        <dbReference type="HAMAP-Rule" id="MF_00639"/>
    </source>
</evidence>
<dbReference type="EC" id="6.3.2.9" evidence="7 8"/>
<gene>
    <name evidence="7" type="primary">murD</name>
    <name evidence="11" type="ORF">ABID46_000498</name>
</gene>
<evidence type="ECO:0000256" key="6">
    <source>
        <dbReference type="ARBA" id="ARBA00022840"/>
    </source>
</evidence>
<dbReference type="PANTHER" id="PTHR43692">
    <property type="entry name" value="UDP-N-ACETYLMURAMOYLALANINE--D-GLUTAMATE LIGASE"/>
    <property type="match status" value="1"/>
</dbReference>
<dbReference type="InterPro" id="IPR013221">
    <property type="entry name" value="Mur_ligase_cen"/>
</dbReference>
<dbReference type="Pfam" id="PF21377">
    <property type="entry name" value="MurD_N"/>
    <property type="match status" value="1"/>
</dbReference>
<evidence type="ECO:0000256" key="3">
    <source>
        <dbReference type="ARBA" id="ARBA00022490"/>
    </source>
</evidence>
<dbReference type="InterPro" id="IPR036615">
    <property type="entry name" value="Mur_ligase_C_dom_sf"/>
</dbReference>
<keyword evidence="12" id="KW-1185">Reference proteome</keyword>
<keyword evidence="5 7" id="KW-0547">Nucleotide-binding</keyword>
<keyword evidence="4 7" id="KW-0436">Ligase</keyword>
<evidence type="ECO:0000313" key="12">
    <source>
        <dbReference type="Proteomes" id="UP001549146"/>
    </source>
</evidence>